<reference evidence="3" key="1">
    <citation type="submission" date="2025-08" db="UniProtKB">
        <authorList>
            <consortium name="RefSeq"/>
        </authorList>
    </citation>
    <scope>IDENTIFICATION</scope>
</reference>
<feature type="compositionally biased region" description="Basic and acidic residues" evidence="1">
    <location>
        <begin position="12"/>
        <end position="34"/>
    </location>
</feature>
<proteinExistence type="predicted"/>
<dbReference type="RefSeq" id="XP_021820816.1">
    <property type="nucleotide sequence ID" value="XM_021965124.1"/>
</dbReference>
<gene>
    <name evidence="3" type="primary">LOC110762479</name>
</gene>
<evidence type="ECO:0000313" key="3">
    <source>
        <dbReference type="RefSeq" id="XP_021820816.1"/>
    </source>
</evidence>
<evidence type="ECO:0000256" key="1">
    <source>
        <dbReference type="SAM" id="MobiDB-lite"/>
    </source>
</evidence>
<sequence length="571" mass="64672">MSPSSKMGDGLKQQRWEFRRRDSDMDSSSDESKSSSEAAHKKHNLVCSLIPLENDEAIGNCRVQQTGMCNPHMDDQIMFQKGKRVHLRRRKKDNWINNDMERDSRKEVSRKKSRTSVYDPAALDELKIFMESLLEDLKVTRENLFSWMRKEMQELVADDDAAPRLERRKGSSGGKNVRVQNGDNFVENTISKEYIQVHNKRKLEENIIIQHQKNFDENVLVQRESNSEQNACPEHHNKFKETFQVQHQGNFEKVDVQVNYRNNSDLGMKAQKCDMGSIERSVKSNTAAGYDNCSPLKPNFQSADKNVWMQHEKKYLSGTGAQAYSGRSLESPLIGRKMAQSNYFYPVIEHRVDRVQEIGAGTSSEKDRGERLGLPIESIFSSNLSSQVASSMYLSLPTVLTEPCVENHMLNTSSSNYIRTPFDRNKLDVNYGKANPMLKVNGHHGKSSGMQQEERNGSFAQLGSRNMSCFDKQCIPSSSIGTGFPVPLHQGTDIGVSIPSQVSLQYLPQEETNIMGLRMDEGASTFSGGSYAAISEGYLANTFYRNSISKAHDRLKAFQNQDLEEGLLFPK</sequence>
<feature type="region of interest" description="Disordered" evidence="1">
    <location>
        <begin position="1"/>
        <end position="40"/>
    </location>
</feature>
<organism evidence="2 3">
    <name type="scientific">Prunus avium</name>
    <name type="common">Cherry</name>
    <name type="synonym">Cerasus avium</name>
    <dbReference type="NCBI Taxonomy" id="42229"/>
    <lineage>
        <taxon>Eukaryota</taxon>
        <taxon>Viridiplantae</taxon>
        <taxon>Streptophyta</taxon>
        <taxon>Embryophyta</taxon>
        <taxon>Tracheophyta</taxon>
        <taxon>Spermatophyta</taxon>
        <taxon>Magnoliopsida</taxon>
        <taxon>eudicotyledons</taxon>
        <taxon>Gunneridae</taxon>
        <taxon>Pentapetalae</taxon>
        <taxon>rosids</taxon>
        <taxon>fabids</taxon>
        <taxon>Rosales</taxon>
        <taxon>Rosaceae</taxon>
        <taxon>Amygdaloideae</taxon>
        <taxon>Amygdaleae</taxon>
        <taxon>Prunus</taxon>
    </lineage>
</organism>
<protein>
    <submittedName>
        <fullName evidence="3">Uncharacterized protein LOC110762479</fullName>
    </submittedName>
</protein>
<name>A0A6P5T2G1_PRUAV</name>
<keyword evidence="2" id="KW-1185">Reference proteome</keyword>
<dbReference type="AlphaFoldDB" id="A0A6P5T2G1"/>
<dbReference type="Proteomes" id="UP000515124">
    <property type="component" value="Unplaced"/>
</dbReference>
<accession>A0A6P5T2G1</accession>
<dbReference type="GeneID" id="110762479"/>
<evidence type="ECO:0000313" key="2">
    <source>
        <dbReference type="Proteomes" id="UP000515124"/>
    </source>
</evidence>
<dbReference type="KEGG" id="pavi:110762479"/>